<dbReference type="EMBL" id="JACHEU010000003">
    <property type="protein sequence ID" value="MBB6013848.1"/>
    <property type="molecule type" value="Genomic_DNA"/>
</dbReference>
<reference evidence="3 4" key="1">
    <citation type="submission" date="2020-08" db="EMBL/GenBank/DDBJ databases">
        <title>Genomic Encyclopedia of Type Strains, Phase IV (KMG-IV): sequencing the most valuable type-strain genomes for metagenomic binning, comparative biology and taxonomic classification.</title>
        <authorList>
            <person name="Goeker M."/>
        </authorList>
    </citation>
    <scope>NUCLEOTIDE SEQUENCE [LARGE SCALE GENOMIC DNA]</scope>
    <source>
        <strain evidence="3 4">DSM 11099</strain>
    </source>
</reference>
<evidence type="ECO:0000259" key="2">
    <source>
        <dbReference type="Pfam" id="PF04909"/>
    </source>
</evidence>
<evidence type="ECO:0000313" key="4">
    <source>
        <dbReference type="Proteomes" id="UP000533306"/>
    </source>
</evidence>
<dbReference type="GO" id="GO:0016787">
    <property type="term" value="F:hydrolase activity"/>
    <property type="evidence" value="ECO:0007669"/>
    <property type="project" value="InterPro"/>
</dbReference>
<name>A0A7W9VW90_9HYPH</name>
<dbReference type="GO" id="GO:0005829">
    <property type="term" value="C:cytosol"/>
    <property type="evidence" value="ECO:0007669"/>
    <property type="project" value="TreeGrafter"/>
</dbReference>
<keyword evidence="4" id="KW-1185">Reference proteome</keyword>
<accession>A0A7W9VW90</accession>
<dbReference type="PANTHER" id="PTHR21240:SF30">
    <property type="entry name" value="AMIDOHYDROLASE-RELATED DOMAIN-CONTAINING PROTEIN-RELATED"/>
    <property type="match status" value="1"/>
</dbReference>
<organism evidence="3 4">
    <name type="scientific">Aquamicrobium lusatiense</name>
    <dbReference type="NCBI Taxonomy" id="89772"/>
    <lineage>
        <taxon>Bacteria</taxon>
        <taxon>Pseudomonadati</taxon>
        <taxon>Pseudomonadota</taxon>
        <taxon>Alphaproteobacteria</taxon>
        <taxon>Hyphomicrobiales</taxon>
        <taxon>Phyllobacteriaceae</taxon>
        <taxon>Aquamicrobium</taxon>
    </lineage>
</organism>
<dbReference type="SUPFAM" id="SSF51556">
    <property type="entry name" value="Metallo-dependent hydrolases"/>
    <property type="match status" value="1"/>
</dbReference>
<dbReference type="InterPro" id="IPR032465">
    <property type="entry name" value="ACMSD"/>
</dbReference>
<dbReference type="GO" id="GO:0019748">
    <property type="term" value="P:secondary metabolic process"/>
    <property type="evidence" value="ECO:0007669"/>
    <property type="project" value="TreeGrafter"/>
</dbReference>
<dbReference type="AlphaFoldDB" id="A0A7W9VW90"/>
<proteinExistence type="predicted"/>
<dbReference type="RefSeq" id="WP_183832040.1">
    <property type="nucleotide sequence ID" value="NZ_JACHEU010000003.1"/>
</dbReference>
<protein>
    <submittedName>
        <fullName evidence="3">Aminocarboxymuconate-semialdehyde decarboxylase</fullName>
        <ecNumber evidence="3">4.1.1.45</ecNumber>
    </submittedName>
</protein>
<dbReference type="Gene3D" id="3.20.20.140">
    <property type="entry name" value="Metal-dependent hydrolases"/>
    <property type="match status" value="1"/>
</dbReference>
<dbReference type="InterPro" id="IPR006680">
    <property type="entry name" value="Amidohydro-rel"/>
</dbReference>
<dbReference type="PANTHER" id="PTHR21240">
    <property type="entry name" value="2-AMINO-3-CARBOXYLMUCONATE-6-SEMIALDEHYDE DECARBOXYLASE"/>
    <property type="match status" value="1"/>
</dbReference>
<keyword evidence="1 3" id="KW-0456">Lyase</keyword>
<feature type="domain" description="Amidohydrolase-related" evidence="2">
    <location>
        <begin position="8"/>
        <end position="307"/>
    </location>
</feature>
<dbReference type="CDD" id="cd01292">
    <property type="entry name" value="metallo-dependent_hydrolases"/>
    <property type="match status" value="1"/>
</dbReference>
<dbReference type="GO" id="GO:0001760">
    <property type="term" value="F:aminocarboxymuconate-semialdehyde decarboxylase activity"/>
    <property type="evidence" value="ECO:0007669"/>
    <property type="project" value="UniProtKB-EC"/>
</dbReference>
<gene>
    <name evidence="3" type="ORF">HNR59_003242</name>
</gene>
<dbReference type="Proteomes" id="UP000533306">
    <property type="component" value="Unassembled WGS sequence"/>
</dbReference>
<dbReference type="InterPro" id="IPR032466">
    <property type="entry name" value="Metal_Hydrolase"/>
</dbReference>
<dbReference type="Pfam" id="PF04909">
    <property type="entry name" value="Amidohydro_2"/>
    <property type="match status" value="1"/>
</dbReference>
<comment type="caution">
    <text evidence="3">The sequence shown here is derived from an EMBL/GenBank/DDBJ whole genome shotgun (WGS) entry which is preliminary data.</text>
</comment>
<evidence type="ECO:0000313" key="3">
    <source>
        <dbReference type="EMBL" id="MBB6013848.1"/>
    </source>
</evidence>
<dbReference type="EC" id="4.1.1.45" evidence="3"/>
<sequence length="316" mass="33110">MAQRHPVIDFHTHYLPPGFTIGAIGQGSLQNRARWEAIASRISDRQALLEDIESGDLAGRVVNSPTALLEGGAAPLADGIHERLNEGLAELVSAHPGRLYGLASVDTFGGEAGARQLEHAVRQLGLQGVFVDSAKGDLLLDAPQARPVLEAAAGLGVPVFVHPVNPPGLTAQLARYPRLGILQARGTINGASLIALIEGGVLEALPRLNVVVTALAVGGILLSSTFDKGEEGRPRARELLKRQVYAETMGLDAVLLRALADTLGPDHLVAGSDWPIVSTGPIAGRLFAALDEAGFTDDESAKIASRTVLKMLKAQA</sequence>
<evidence type="ECO:0000256" key="1">
    <source>
        <dbReference type="ARBA" id="ARBA00023239"/>
    </source>
</evidence>